<dbReference type="EMBL" id="CP042434">
    <property type="protein sequence ID" value="QEC71749.1"/>
    <property type="molecule type" value="Genomic_DNA"/>
</dbReference>
<dbReference type="InterPro" id="IPR036390">
    <property type="entry name" value="WH_DNA-bd_sf"/>
</dbReference>
<dbReference type="Proteomes" id="UP000321291">
    <property type="component" value="Chromosome"/>
</dbReference>
<dbReference type="GO" id="GO:0045892">
    <property type="term" value="P:negative regulation of DNA-templated transcription"/>
    <property type="evidence" value="ECO:0007669"/>
    <property type="project" value="InterPro"/>
</dbReference>
<evidence type="ECO:0000313" key="6">
    <source>
        <dbReference type="Proteomes" id="UP000321291"/>
    </source>
</evidence>
<dbReference type="AlphaFoldDB" id="A0A5B8VK99"/>
<comment type="similarity">
    <text evidence="1">Belongs to the BlaI transcriptional regulatory family.</text>
</comment>
<keyword evidence="4" id="KW-0804">Transcription</keyword>
<name>A0A5B8VK99_9BACT</name>
<accession>A0A5B8VK99</accession>
<organism evidence="5 6">
    <name type="scientific">Arachidicoccus ginsenosidivorans</name>
    <dbReference type="NCBI Taxonomy" id="496057"/>
    <lineage>
        <taxon>Bacteria</taxon>
        <taxon>Pseudomonadati</taxon>
        <taxon>Bacteroidota</taxon>
        <taxon>Chitinophagia</taxon>
        <taxon>Chitinophagales</taxon>
        <taxon>Chitinophagaceae</taxon>
        <taxon>Arachidicoccus</taxon>
    </lineage>
</organism>
<dbReference type="InterPro" id="IPR036388">
    <property type="entry name" value="WH-like_DNA-bd_sf"/>
</dbReference>
<evidence type="ECO:0000256" key="1">
    <source>
        <dbReference type="ARBA" id="ARBA00011046"/>
    </source>
</evidence>
<evidence type="ECO:0000313" key="5">
    <source>
        <dbReference type="EMBL" id="QEC71749.1"/>
    </source>
</evidence>
<dbReference type="GO" id="GO:0003677">
    <property type="term" value="F:DNA binding"/>
    <property type="evidence" value="ECO:0007669"/>
    <property type="project" value="UniProtKB-KW"/>
</dbReference>
<keyword evidence="3" id="KW-0238">DNA-binding</keyword>
<keyword evidence="2" id="KW-0805">Transcription regulation</keyword>
<dbReference type="RefSeq" id="WP_146781126.1">
    <property type="nucleotide sequence ID" value="NZ_CP042434.1"/>
</dbReference>
<dbReference type="Pfam" id="PF03965">
    <property type="entry name" value="Penicillinase_R"/>
    <property type="match status" value="1"/>
</dbReference>
<protein>
    <submittedName>
        <fullName evidence="5">BlaI/MecI/CopY family transcriptional regulator</fullName>
    </submittedName>
</protein>
<proteinExistence type="inferred from homology"/>
<evidence type="ECO:0000256" key="3">
    <source>
        <dbReference type="ARBA" id="ARBA00023125"/>
    </source>
</evidence>
<sequence>MFNKKITDSELEILQILWEKGPCSVRTVHEVICETKQTGYTTTLKLMQIMFEKQLLIRDDSSRTHIYTAAISKEKSQKQALSKIIDSMFKGSPTSLVMQALGDYKPSEQEIVEIKAYLDNLQKDNR</sequence>
<evidence type="ECO:0000256" key="2">
    <source>
        <dbReference type="ARBA" id="ARBA00023015"/>
    </source>
</evidence>
<dbReference type="PIRSF" id="PIRSF019455">
    <property type="entry name" value="CopR_AtkY"/>
    <property type="match status" value="1"/>
</dbReference>
<dbReference type="OrthoDB" id="279010at2"/>
<dbReference type="Gene3D" id="1.10.4040.10">
    <property type="entry name" value="Penicillinase repressor domain"/>
    <property type="match status" value="1"/>
</dbReference>
<dbReference type="InterPro" id="IPR005650">
    <property type="entry name" value="BlaI_family"/>
</dbReference>
<dbReference type="SUPFAM" id="SSF46785">
    <property type="entry name" value="Winged helix' DNA-binding domain"/>
    <property type="match status" value="1"/>
</dbReference>
<gene>
    <name evidence="5" type="ORF">FSB73_08820</name>
</gene>
<keyword evidence="6" id="KW-1185">Reference proteome</keyword>
<evidence type="ECO:0000256" key="4">
    <source>
        <dbReference type="ARBA" id="ARBA00023163"/>
    </source>
</evidence>
<dbReference type="Gene3D" id="1.10.10.10">
    <property type="entry name" value="Winged helix-like DNA-binding domain superfamily/Winged helix DNA-binding domain"/>
    <property type="match status" value="1"/>
</dbReference>
<dbReference type="KEGG" id="agi:FSB73_08820"/>
<reference evidence="5 6" key="1">
    <citation type="journal article" date="2017" name="Int. J. Syst. Evol. Microbiol.">
        <title>Arachidicoccus ginsenosidivorans sp. nov., with ginsenoside-converting activity isolated from ginseng cultivating soil.</title>
        <authorList>
            <person name="Siddiqi M.Z."/>
            <person name="Aslam Z."/>
            <person name="Im W.T."/>
        </authorList>
    </citation>
    <scope>NUCLEOTIDE SEQUENCE [LARGE SCALE GENOMIC DNA]</scope>
    <source>
        <strain evidence="5 6">Gsoil 809</strain>
    </source>
</reference>